<dbReference type="CDD" id="cd06170">
    <property type="entry name" value="LuxR_C_like"/>
    <property type="match status" value="1"/>
</dbReference>
<dbReference type="InterPro" id="IPR001789">
    <property type="entry name" value="Sig_transdc_resp-reg_receiver"/>
</dbReference>
<dbReference type="Proteomes" id="UP000720508">
    <property type="component" value="Unassembled WGS sequence"/>
</dbReference>
<dbReference type="RefSeq" id="WP_216340146.1">
    <property type="nucleotide sequence ID" value="NZ_JAHLEM010000031.1"/>
</dbReference>
<evidence type="ECO:0000256" key="2">
    <source>
        <dbReference type="PROSITE-ProRule" id="PRU00169"/>
    </source>
</evidence>
<dbReference type="PANTHER" id="PTHR43214">
    <property type="entry name" value="TWO-COMPONENT RESPONSE REGULATOR"/>
    <property type="match status" value="1"/>
</dbReference>
<name>A0ABS6C8L6_9ACTN</name>
<evidence type="ECO:0000259" key="3">
    <source>
        <dbReference type="PROSITE" id="PS50043"/>
    </source>
</evidence>
<dbReference type="SMART" id="SM00448">
    <property type="entry name" value="REC"/>
    <property type="match status" value="1"/>
</dbReference>
<dbReference type="SMART" id="SM00421">
    <property type="entry name" value="HTH_LUXR"/>
    <property type="match status" value="1"/>
</dbReference>
<evidence type="ECO:0000313" key="5">
    <source>
        <dbReference type="EMBL" id="MBU3863241.1"/>
    </source>
</evidence>
<protein>
    <submittedName>
        <fullName evidence="5">Response regulator transcription factor</fullName>
    </submittedName>
</protein>
<comment type="caution">
    <text evidence="5">The sequence shown here is derived from an EMBL/GenBank/DDBJ whole genome shotgun (WGS) entry which is preliminary data.</text>
</comment>
<dbReference type="PROSITE" id="PS50043">
    <property type="entry name" value="HTH_LUXR_2"/>
    <property type="match status" value="1"/>
</dbReference>
<dbReference type="PROSITE" id="PS50110">
    <property type="entry name" value="RESPONSE_REGULATORY"/>
    <property type="match status" value="1"/>
</dbReference>
<dbReference type="Pfam" id="PF00196">
    <property type="entry name" value="GerE"/>
    <property type="match status" value="1"/>
</dbReference>
<dbReference type="InterPro" id="IPR039420">
    <property type="entry name" value="WalR-like"/>
</dbReference>
<evidence type="ECO:0000256" key="1">
    <source>
        <dbReference type="ARBA" id="ARBA00023125"/>
    </source>
</evidence>
<feature type="domain" description="HTH luxR-type" evidence="3">
    <location>
        <begin position="148"/>
        <end position="213"/>
    </location>
</feature>
<dbReference type="PROSITE" id="PS00622">
    <property type="entry name" value="HTH_LUXR_1"/>
    <property type="match status" value="1"/>
</dbReference>
<evidence type="ECO:0000259" key="4">
    <source>
        <dbReference type="PROSITE" id="PS50110"/>
    </source>
</evidence>
<dbReference type="EMBL" id="JAHLEM010000031">
    <property type="protein sequence ID" value="MBU3863241.1"/>
    <property type="molecule type" value="Genomic_DNA"/>
</dbReference>
<proteinExistence type="predicted"/>
<accession>A0ABS6C8L6</accession>
<gene>
    <name evidence="5" type="ORF">KN815_03760</name>
</gene>
<feature type="domain" description="Response regulatory" evidence="4">
    <location>
        <begin position="2"/>
        <end position="116"/>
    </location>
</feature>
<dbReference type="InterPro" id="IPR000792">
    <property type="entry name" value="Tscrpt_reg_LuxR_C"/>
</dbReference>
<sequence length="224" mass="24229">MRVFIAESDPVSRRRIRRILRENESCELVGEVAEGNELAGLVGRSDPDAVVLCQDIVSNNSSVVPWLAGEIGAAVILTAATSGGPTVWRGMTSGAVGYLLKDRLAGELEMALIAAEMGGIFVSPPLLRQLFGYIEDRFGEAGIEQPSAQEIVRSLLPREQETLYRLAAGQSTEEIAQEMSVAISTVRAYVSRILTKLGLRSRGEAVSLAFRSGFYKVDRSLEIG</sequence>
<keyword evidence="1" id="KW-0238">DNA-binding</keyword>
<evidence type="ECO:0000313" key="6">
    <source>
        <dbReference type="Proteomes" id="UP000720508"/>
    </source>
</evidence>
<organism evidence="5 6">
    <name type="scientific">Streptomyces niphimycinicus</name>
    <dbReference type="NCBI Taxonomy" id="2842201"/>
    <lineage>
        <taxon>Bacteria</taxon>
        <taxon>Bacillati</taxon>
        <taxon>Actinomycetota</taxon>
        <taxon>Actinomycetes</taxon>
        <taxon>Kitasatosporales</taxon>
        <taxon>Streptomycetaceae</taxon>
        <taxon>Streptomyces</taxon>
    </lineage>
</organism>
<comment type="caution">
    <text evidence="2">Lacks conserved residue(s) required for the propagation of feature annotation.</text>
</comment>
<reference evidence="5 6" key="1">
    <citation type="submission" date="2021-06" db="EMBL/GenBank/DDBJ databases">
        <authorList>
            <person name="Pan X."/>
        </authorList>
    </citation>
    <scope>NUCLEOTIDE SEQUENCE [LARGE SCALE GENOMIC DNA]</scope>
    <source>
        <strain evidence="5 6">4503</strain>
    </source>
</reference>
<keyword evidence="6" id="KW-1185">Reference proteome</keyword>